<organism evidence="1 2">
    <name type="scientific">Circinella minor</name>
    <dbReference type="NCBI Taxonomy" id="1195481"/>
    <lineage>
        <taxon>Eukaryota</taxon>
        <taxon>Fungi</taxon>
        <taxon>Fungi incertae sedis</taxon>
        <taxon>Mucoromycota</taxon>
        <taxon>Mucoromycotina</taxon>
        <taxon>Mucoromycetes</taxon>
        <taxon>Mucorales</taxon>
        <taxon>Lichtheimiaceae</taxon>
        <taxon>Circinella</taxon>
    </lineage>
</organism>
<proteinExistence type="predicted"/>
<name>A0A8H7S9D0_9FUNG</name>
<sequence length="70" mass="7878">MGRVSRGFKVDVRIVRDTLSRRRKEADQANVEMARKNPTISKTSSDRIKLLIESKCLAKEVNHNPGIGIS</sequence>
<dbReference type="OrthoDB" id="2289963at2759"/>
<evidence type="ECO:0000313" key="1">
    <source>
        <dbReference type="EMBL" id="KAG2224403.1"/>
    </source>
</evidence>
<dbReference type="Proteomes" id="UP000646827">
    <property type="component" value="Unassembled WGS sequence"/>
</dbReference>
<accession>A0A8H7S9D0</accession>
<reference evidence="1 2" key="1">
    <citation type="submission" date="2020-12" db="EMBL/GenBank/DDBJ databases">
        <title>Metabolic potential, ecology and presence of endohyphal bacteria is reflected in genomic diversity of Mucoromycotina.</title>
        <authorList>
            <person name="Muszewska A."/>
            <person name="Okrasinska A."/>
            <person name="Steczkiewicz K."/>
            <person name="Drgas O."/>
            <person name="Orlowska M."/>
            <person name="Perlinska-Lenart U."/>
            <person name="Aleksandrzak-Piekarczyk T."/>
            <person name="Szatraj K."/>
            <person name="Zielenkiewicz U."/>
            <person name="Pilsyk S."/>
            <person name="Malc E."/>
            <person name="Mieczkowski P."/>
            <person name="Kruszewska J.S."/>
            <person name="Biernat P."/>
            <person name="Pawlowska J."/>
        </authorList>
    </citation>
    <scope>NUCLEOTIDE SEQUENCE [LARGE SCALE GENOMIC DNA]</scope>
    <source>
        <strain evidence="1 2">CBS 142.35</strain>
    </source>
</reference>
<comment type="caution">
    <text evidence="1">The sequence shown here is derived from an EMBL/GenBank/DDBJ whole genome shotgun (WGS) entry which is preliminary data.</text>
</comment>
<evidence type="ECO:0000313" key="2">
    <source>
        <dbReference type="Proteomes" id="UP000646827"/>
    </source>
</evidence>
<dbReference type="AlphaFoldDB" id="A0A8H7S9D0"/>
<dbReference type="EMBL" id="JAEPRB010000043">
    <property type="protein sequence ID" value="KAG2224403.1"/>
    <property type="molecule type" value="Genomic_DNA"/>
</dbReference>
<gene>
    <name evidence="1" type="ORF">INT45_002942</name>
</gene>
<feature type="non-terminal residue" evidence="1">
    <location>
        <position position="1"/>
    </location>
</feature>
<keyword evidence="2" id="KW-1185">Reference proteome</keyword>
<protein>
    <submittedName>
        <fullName evidence="1">Uncharacterized protein</fullName>
    </submittedName>
</protein>